<dbReference type="InterPro" id="IPR058053">
    <property type="entry name" value="RamC_C"/>
</dbReference>
<feature type="region of interest" description="Disordered" evidence="7">
    <location>
        <begin position="477"/>
        <end position="519"/>
    </location>
</feature>
<dbReference type="NCBIfam" id="NF038151">
    <property type="entry name" value="lanthi_synth_III"/>
    <property type="match status" value="1"/>
</dbReference>
<feature type="domain" description="Protein kinase" evidence="8">
    <location>
        <begin position="225"/>
        <end position="493"/>
    </location>
</feature>
<dbReference type="SMART" id="SM01260">
    <property type="entry name" value="LANC_like"/>
    <property type="match status" value="1"/>
</dbReference>
<dbReference type="InterPro" id="IPR053524">
    <property type="entry name" value="Aerial_hyphae_peptide-synth"/>
</dbReference>
<dbReference type="Gene3D" id="3.30.200.20">
    <property type="entry name" value="Phosphorylase Kinase, domain 1"/>
    <property type="match status" value="1"/>
</dbReference>
<dbReference type="SUPFAM" id="SSF56112">
    <property type="entry name" value="Protein kinase-like (PK-like)"/>
    <property type="match status" value="1"/>
</dbReference>
<evidence type="ECO:0000256" key="1">
    <source>
        <dbReference type="ARBA" id="ARBA00012513"/>
    </source>
</evidence>
<dbReference type="CDD" id="cd04791">
    <property type="entry name" value="LanC_SerThrkinase"/>
    <property type="match status" value="1"/>
</dbReference>
<protein>
    <recommendedName>
        <fullName evidence="1">non-specific serine/threonine protein kinase</fullName>
        <ecNumber evidence="1">2.7.11.1</ecNumber>
    </recommendedName>
</protein>
<keyword evidence="5" id="KW-0418">Kinase</keyword>
<dbReference type="Gene3D" id="1.50.10.20">
    <property type="match status" value="1"/>
</dbReference>
<dbReference type="InterPro" id="IPR011009">
    <property type="entry name" value="Kinase-like_dom_sf"/>
</dbReference>
<dbReference type="PROSITE" id="PS50011">
    <property type="entry name" value="PROTEIN_KINASE_DOM"/>
    <property type="match status" value="1"/>
</dbReference>
<evidence type="ECO:0000256" key="2">
    <source>
        <dbReference type="ARBA" id="ARBA00022527"/>
    </source>
</evidence>
<gene>
    <name evidence="9" type="ORF">ADK38_03815</name>
</gene>
<dbReference type="Pfam" id="PF25816">
    <property type="entry name" value="RamC_N"/>
    <property type="match status" value="1"/>
</dbReference>
<keyword evidence="6" id="KW-0067">ATP-binding</keyword>
<reference evidence="9 10" key="1">
    <citation type="submission" date="2015-07" db="EMBL/GenBank/DDBJ databases">
        <authorList>
            <person name="Ju K.-S."/>
            <person name="Doroghazi J.R."/>
            <person name="Metcalf W.W."/>
        </authorList>
    </citation>
    <scope>NUCLEOTIDE SEQUENCE [LARGE SCALE GENOMIC DNA]</scope>
    <source>
        <strain evidence="9 10">NRRL B-3589</strain>
    </source>
</reference>
<accession>A0ABR5JD06</accession>
<feature type="region of interest" description="Disordered" evidence="7">
    <location>
        <begin position="14"/>
        <end position="37"/>
    </location>
</feature>
<dbReference type="RefSeq" id="WP_030881829.1">
    <property type="nucleotide sequence ID" value="NZ_JBIRHZ010000005.1"/>
</dbReference>
<dbReference type="EMBL" id="LGUT01000311">
    <property type="protein sequence ID" value="KOG91324.1"/>
    <property type="molecule type" value="Genomic_DNA"/>
</dbReference>
<dbReference type="SUPFAM" id="SSF158745">
    <property type="entry name" value="LanC-like"/>
    <property type="match status" value="1"/>
</dbReference>
<organism evidence="9 10">
    <name type="scientific">Streptomyces varsoviensis</name>
    <dbReference type="NCBI Taxonomy" id="67373"/>
    <lineage>
        <taxon>Bacteria</taxon>
        <taxon>Bacillati</taxon>
        <taxon>Actinomycetota</taxon>
        <taxon>Actinomycetes</taxon>
        <taxon>Kitasatosporales</taxon>
        <taxon>Streptomycetaceae</taxon>
        <taxon>Streptomyces</taxon>
    </lineage>
</organism>
<evidence type="ECO:0000256" key="7">
    <source>
        <dbReference type="SAM" id="MobiDB-lite"/>
    </source>
</evidence>
<keyword evidence="4" id="KW-0547">Nucleotide-binding</keyword>
<feature type="compositionally biased region" description="Pro residues" evidence="7">
    <location>
        <begin position="494"/>
        <end position="508"/>
    </location>
</feature>
<dbReference type="Gene3D" id="1.10.510.10">
    <property type="entry name" value="Transferase(Phosphotransferase) domain 1"/>
    <property type="match status" value="1"/>
</dbReference>
<sequence>MDQRYQEFCLTDPEFYEAPGPAGGADEFEANRREPPPGWQRIELAGWRSYAPPDVRIPAQGWKVHVSAVVADAAEVAGVIREYCVARRLPFKIVTGPHEWVMKNSKYAPREGSGKLATLYPADETELLRTLEELGALLDGRPGPYILSDLRWRDGPLYVRYGAFLHRPFVDASGAVRSGIENPRGQLEADPRGPVFRTPDWMRLPAFLRPELARRDETTVDDFPYEIVRALHFSNGGGVYEAKDPATGRRLIVKEARPHAGLDAAHQDAVTRLRAERDILRTLSGLPCVPAVVDYRRLGENEFLVEEFIEGTTLNNCYAQRNPLGDAGRTREELAAYGRWAERVTCAVASALDSVHARGIVHGDLHPFNILIQEGQGEGAEGEPRAVLLDFEVARPVDSPRRPTLEHPGFGAPPDRHGFDPDRYALAALRLALYVPLTTLVRLRPAKAAQLADLVAEAFGVPRAYFEAAVAVLAPTRRQKQEPAQASRRRPILTPRPIPAPAPSPGPATKPTRGASGAACAAPERECGRIELDPASWPRLRASLAGAIAASATPARADRLFPGDIEQFTGVGGVNLAHGAAGVLWALRASGAQEYAEGTEWLAHRVRHTPAPLPPGFYDGAHGIAHALWELGDHDAALTLLDRAAGADLGHLDHSLYGGLAGIGLNWLAFARWQDEGPFFRRAEQTAALLRRRIEEWPERPARVGLMRGASGSALLMSHMYEAGGDAAWLDAAAAALRHDLARCVHDARGVLHVDDGRRTLPYLNSGSVGIGFALRHYLAHRHEPFLAESLRAIGPASRSGYYVFSGLFNGRAGMVLFNAAAGPDAPANAVADQVRGLNWHVLQWRGHTAFPGDQLLRLSMDLASGGAGVLLALAAAHGVRHDGRPVSLPFLR</sequence>
<dbReference type="SMART" id="SM00220">
    <property type="entry name" value="S_TKc"/>
    <property type="match status" value="1"/>
</dbReference>
<evidence type="ECO:0000256" key="5">
    <source>
        <dbReference type="ARBA" id="ARBA00022777"/>
    </source>
</evidence>
<keyword evidence="10" id="KW-1185">Reference proteome</keyword>
<dbReference type="InterPro" id="IPR007822">
    <property type="entry name" value="LANC-like"/>
</dbReference>
<evidence type="ECO:0000256" key="3">
    <source>
        <dbReference type="ARBA" id="ARBA00022679"/>
    </source>
</evidence>
<evidence type="ECO:0000259" key="8">
    <source>
        <dbReference type="PROSITE" id="PS50011"/>
    </source>
</evidence>
<evidence type="ECO:0000256" key="4">
    <source>
        <dbReference type="ARBA" id="ARBA00022741"/>
    </source>
</evidence>
<dbReference type="Pfam" id="PF00069">
    <property type="entry name" value="Pkinase"/>
    <property type="match status" value="1"/>
</dbReference>
<keyword evidence="2" id="KW-0723">Serine/threonine-protein kinase</keyword>
<dbReference type="PANTHER" id="PTHR43289">
    <property type="entry name" value="MITOGEN-ACTIVATED PROTEIN KINASE KINASE KINASE 20-RELATED"/>
    <property type="match status" value="1"/>
</dbReference>
<dbReference type="InterPro" id="IPR000719">
    <property type="entry name" value="Prot_kinase_dom"/>
</dbReference>
<keyword evidence="3" id="KW-0808">Transferase</keyword>
<evidence type="ECO:0000313" key="10">
    <source>
        <dbReference type="Proteomes" id="UP000037020"/>
    </source>
</evidence>
<dbReference type="PANTHER" id="PTHR43289:SF6">
    <property type="entry name" value="SERINE_THREONINE-PROTEIN KINASE NEKL-3"/>
    <property type="match status" value="1"/>
</dbReference>
<evidence type="ECO:0000313" key="9">
    <source>
        <dbReference type="EMBL" id="KOG91324.1"/>
    </source>
</evidence>
<proteinExistence type="predicted"/>
<dbReference type="EC" id="2.7.11.1" evidence="1"/>
<dbReference type="InterPro" id="IPR057929">
    <property type="entry name" value="RamC_N"/>
</dbReference>
<comment type="caution">
    <text evidence="9">The sequence shown here is derived from an EMBL/GenBank/DDBJ whole genome shotgun (WGS) entry which is preliminary data.</text>
</comment>
<evidence type="ECO:0000256" key="6">
    <source>
        <dbReference type="ARBA" id="ARBA00022840"/>
    </source>
</evidence>
<dbReference type="Proteomes" id="UP000037020">
    <property type="component" value="Unassembled WGS sequence"/>
</dbReference>
<name>A0ABR5JD06_9ACTN</name>